<reference evidence="3 4" key="1">
    <citation type="submission" date="2016-01" db="EMBL/GenBank/DDBJ databases">
        <authorList>
            <person name="Oliw E.H."/>
        </authorList>
    </citation>
    <scope>NUCLEOTIDE SEQUENCE [LARGE SCALE GENOMIC DNA]</scope>
    <source>
        <strain evidence="3 4">DNF00307</strain>
    </source>
</reference>
<proteinExistence type="predicted"/>
<keyword evidence="2" id="KW-0472">Membrane</keyword>
<dbReference type="RefSeq" id="WP_060933204.1">
    <property type="nucleotide sequence ID" value="NZ_JBETXD010000001.1"/>
</dbReference>
<gene>
    <name evidence="3" type="ORF">HMPREF1860_01751</name>
</gene>
<keyword evidence="2" id="KW-0812">Transmembrane</keyword>
<organism evidence="3">
    <name type="scientific">Prevotella amnii</name>
    <dbReference type="NCBI Taxonomy" id="419005"/>
    <lineage>
        <taxon>Bacteria</taxon>
        <taxon>Pseudomonadati</taxon>
        <taxon>Bacteroidota</taxon>
        <taxon>Bacteroidia</taxon>
        <taxon>Bacteroidales</taxon>
        <taxon>Prevotellaceae</taxon>
        <taxon>Prevotella</taxon>
    </lineage>
</organism>
<name>A0A134B6Z2_9BACT</name>
<dbReference type="PATRIC" id="fig|419005.5.peg.1745"/>
<evidence type="ECO:0008006" key="5">
    <source>
        <dbReference type="Google" id="ProtNLM"/>
    </source>
</evidence>
<dbReference type="AlphaFoldDB" id="A0A134B6Z2"/>
<evidence type="ECO:0000256" key="1">
    <source>
        <dbReference type="SAM" id="MobiDB-lite"/>
    </source>
</evidence>
<evidence type="ECO:0000313" key="4">
    <source>
        <dbReference type="Proteomes" id="UP000070531"/>
    </source>
</evidence>
<dbReference type="Proteomes" id="UP000070531">
    <property type="component" value="Unassembled WGS sequence"/>
</dbReference>
<evidence type="ECO:0000313" key="3">
    <source>
        <dbReference type="EMBL" id="KXB75710.1"/>
    </source>
</evidence>
<comment type="caution">
    <text evidence="3">The sequence shown here is derived from an EMBL/GenBank/DDBJ whole genome shotgun (WGS) entry which is preliminary data.</text>
</comment>
<evidence type="ECO:0000256" key="2">
    <source>
        <dbReference type="SAM" id="Phobius"/>
    </source>
</evidence>
<keyword evidence="2" id="KW-1133">Transmembrane helix</keyword>
<accession>A0A134B6Z2</accession>
<protein>
    <recommendedName>
        <fullName evidence="5">Pyruvate ferredoxin oxidoreductase</fullName>
    </recommendedName>
</protein>
<feature type="transmembrane region" description="Helical" evidence="2">
    <location>
        <begin position="87"/>
        <end position="107"/>
    </location>
</feature>
<dbReference type="EMBL" id="LSDL01000114">
    <property type="protein sequence ID" value="KXB75710.1"/>
    <property type="molecule type" value="Genomic_DNA"/>
</dbReference>
<dbReference type="STRING" id="419005.HMPREF1860_01751"/>
<feature type="region of interest" description="Disordered" evidence="1">
    <location>
        <begin position="115"/>
        <end position="138"/>
    </location>
</feature>
<sequence length="159" mass="18004">MDYKYIEQLLERYWRCETSLEEEEILRTFFSQEKVPEHLLQYKLLFSFVKQEKDDNVLNDEFDEKVLSIIDEDKPIKAKVITFRYRLLPLFKAAALLAIVLTLGNAINGAFSTESGSSLPVSVANSNKTSEGPSVAKADSLHSDSLQHNISVTTSTITK</sequence>
<feature type="compositionally biased region" description="Polar residues" evidence="1">
    <location>
        <begin position="115"/>
        <end position="132"/>
    </location>
</feature>